<protein>
    <submittedName>
        <fullName evidence="3">PRD domain-containing protein</fullName>
    </submittedName>
</protein>
<accession>A0A6G8AQI0</accession>
<dbReference type="RefSeq" id="WP_166033435.1">
    <property type="nucleotide sequence ID" value="NZ_CP049887.1"/>
</dbReference>
<dbReference type="GO" id="GO:0006355">
    <property type="term" value="P:regulation of DNA-templated transcription"/>
    <property type="evidence" value="ECO:0007669"/>
    <property type="project" value="InterPro"/>
</dbReference>
<dbReference type="SUPFAM" id="SSF50151">
    <property type="entry name" value="SacY-like RNA-binding domain"/>
    <property type="match status" value="1"/>
</dbReference>
<evidence type="ECO:0000313" key="3">
    <source>
        <dbReference type="EMBL" id="QIL47324.1"/>
    </source>
</evidence>
<dbReference type="PROSITE" id="PS51372">
    <property type="entry name" value="PRD_2"/>
    <property type="match status" value="2"/>
</dbReference>
<sequence length="279" mass="32829">MIIHKVLNNNVVIVLDEKNEEQVVTGRGLAFKKRPGDVLAEKNITQVFNLAKNQPSNKVQELLKEVPVDIIEVVDDIVKYARTKLNKEISDSVYLFLMDHINGAIEREKEGIALKNILIWDIKRFFPEEYLVGKDALKMVNEKMNTTLSKEEAGFITLHLVNSEMSDKFGNAYELTELMSQVTNIVKYHFKVEINEQSVYFDRFSTHLKYFCYRILNKRTFKSKGDDELFEMVKVKYKNEYECVLKINEYVKQRYMYQMPKEEQLYLMIHIAKLVSTEQ</sequence>
<dbReference type="Pfam" id="PF03123">
    <property type="entry name" value="CAT_RBD"/>
    <property type="match status" value="1"/>
</dbReference>
<gene>
    <name evidence="3" type="ORF">G7082_01655</name>
</gene>
<dbReference type="InterPro" id="IPR050661">
    <property type="entry name" value="BglG_antiterminators"/>
</dbReference>
<dbReference type="InterPro" id="IPR011608">
    <property type="entry name" value="PRD"/>
</dbReference>
<evidence type="ECO:0000259" key="2">
    <source>
        <dbReference type="PROSITE" id="PS51372"/>
    </source>
</evidence>
<dbReference type="SUPFAM" id="SSF63520">
    <property type="entry name" value="PTS-regulatory domain, PRD"/>
    <property type="match status" value="2"/>
</dbReference>
<evidence type="ECO:0000256" key="1">
    <source>
        <dbReference type="ARBA" id="ARBA00022737"/>
    </source>
</evidence>
<dbReference type="InterPro" id="IPR004341">
    <property type="entry name" value="CAT_RNA-bd_dom"/>
</dbReference>
<reference evidence="3 4" key="1">
    <citation type="submission" date="2020-03" db="EMBL/GenBank/DDBJ databases">
        <title>Vagococcus sp. nov., isolated from beetles.</title>
        <authorList>
            <person name="Hyun D.-W."/>
            <person name="Bae J.-W."/>
        </authorList>
    </citation>
    <scope>NUCLEOTIDE SEQUENCE [LARGE SCALE GENOMIC DNA]</scope>
    <source>
        <strain evidence="3 4">HDW17B</strain>
    </source>
</reference>
<dbReference type="Gene3D" id="1.10.1790.10">
    <property type="entry name" value="PRD domain"/>
    <property type="match status" value="2"/>
</dbReference>
<proteinExistence type="predicted"/>
<dbReference type="KEGG" id="vhy:G7082_01655"/>
<dbReference type="AlphaFoldDB" id="A0A6G8AQI0"/>
<name>A0A6G8AQI0_9ENTE</name>
<dbReference type="GO" id="GO:0003723">
    <property type="term" value="F:RNA binding"/>
    <property type="evidence" value="ECO:0007669"/>
    <property type="project" value="InterPro"/>
</dbReference>
<dbReference type="InterPro" id="IPR036650">
    <property type="entry name" value="CAT_RNA-bd_dom_sf"/>
</dbReference>
<keyword evidence="1" id="KW-0677">Repeat</keyword>
<dbReference type="InterPro" id="IPR036634">
    <property type="entry name" value="PRD_sf"/>
</dbReference>
<dbReference type="Pfam" id="PF00874">
    <property type="entry name" value="PRD"/>
    <property type="match status" value="2"/>
</dbReference>
<dbReference type="SMART" id="SM01061">
    <property type="entry name" value="CAT_RBD"/>
    <property type="match status" value="1"/>
</dbReference>
<keyword evidence="4" id="KW-1185">Reference proteome</keyword>
<feature type="domain" description="PRD" evidence="2">
    <location>
        <begin position="171"/>
        <end position="279"/>
    </location>
</feature>
<dbReference type="NCBIfam" id="NF046042">
    <property type="entry name" value="LicT"/>
    <property type="match status" value="1"/>
</dbReference>
<dbReference type="Proteomes" id="UP000501747">
    <property type="component" value="Chromosome"/>
</dbReference>
<dbReference type="PANTHER" id="PTHR30185:SF15">
    <property type="entry name" value="CRYPTIC BETA-GLUCOSIDE BGL OPERON ANTITERMINATOR"/>
    <property type="match status" value="1"/>
</dbReference>
<dbReference type="EMBL" id="CP049887">
    <property type="protein sequence ID" value="QIL47324.1"/>
    <property type="molecule type" value="Genomic_DNA"/>
</dbReference>
<evidence type="ECO:0000313" key="4">
    <source>
        <dbReference type="Proteomes" id="UP000501747"/>
    </source>
</evidence>
<dbReference type="Gene3D" id="2.30.24.10">
    <property type="entry name" value="CAT RNA-binding domain"/>
    <property type="match status" value="1"/>
</dbReference>
<feature type="domain" description="PRD" evidence="2">
    <location>
        <begin position="65"/>
        <end position="170"/>
    </location>
</feature>
<dbReference type="PANTHER" id="PTHR30185">
    <property type="entry name" value="CRYPTIC BETA-GLUCOSIDE BGL OPERON ANTITERMINATOR"/>
    <property type="match status" value="1"/>
</dbReference>
<organism evidence="3 4">
    <name type="scientific">Vagococcus hydrophili</name>
    <dbReference type="NCBI Taxonomy" id="2714947"/>
    <lineage>
        <taxon>Bacteria</taxon>
        <taxon>Bacillati</taxon>
        <taxon>Bacillota</taxon>
        <taxon>Bacilli</taxon>
        <taxon>Lactobacillales</taxon>
        <taxon>Enterococcaceae</taxon>
        <taxon>Vagococcus</taxon>
    </lineage>
</organism>